<keyword evidence="3" id="KW-1185">Reference proteome</keyword>
<feature type="region of interest" description="Disordered" evidence="1">
    <location>
        <begin position="1"/>
        <end position="22"/>
    </location>
</feature>
<sequence length="121" mass="13298">MSPGSDLQLSTAERRPCDVRRPRFHEDFDAPFSEALLNASTVTLASGASASSPSSEHPSDMSLSRAQHPQRPVQSREDSWSSTDSSRNTSSTGVNDRIKSWARRSFLPSRHPEDGQTPRSS</sequence>
<feature type="compositionally biased region" description="Polar residues" evidence="1">
    <location>
        <begin position="1"/>
        <end position="11"/>
    </location>
</feature>
<evidence type="ECO:0000256" key="1">
    <source>
        <dbReference type="SAM" id="MobiDB-lite"/>
    </source>
</evidence>
<feature type="compositionally biased region" description="Basic and acidic residues" evidence="1">
    <location>
        <begin position="110"/>
        <end position="121"/>
    </location>
</feature>
<dbReference type="EMBL" id="CP031387">
    <property type="protein sequence ID" value="QPH01000.1"/>
    <property type="molecule type" value="Genomic_DNA"/>
</dbReference>
<feature type="region of interest" description="Disordered" evidence="1">
    <location>
        <begin position="44"/>
        <end position="121"/>
    </location>
</feature>
<accession>A0A7S9KSJ8</accession>
<organism evidence="2 3">
    <name type="scientific">Epichloe festucae (strain Fl1)</name>
    <dbReference type="NCBI Taxonomy" id="877507"/>
    <lineage>
        <taxon>Eukaryota</taxon>
        <taxon>Fungi</taxon>
        <taxon>Dikarya</taxon>
        <taxon>Ascomycota</taxon>
        <taxon>Pezizomycotina</taxon>
        <taxon>Sordariomycetes</taxon>
        <taxon>Hypocreomycetidae</taxon>
        <taxon>Hypocreales</taxon>
        <taxon>Clavicipitaceae</taxon>
        <taxon>Epichloe</taxon>
    </lineage>
</organism>
<evidence type="ECO:0000313" key="3">
    <source>
        <dbReference type="Proteomes" id="UP000594364"/>
    </source>
</evidence>
<reference evidence="2 3" key="1">
    <citation type="journal article" date="2018" name="PLoS Genet.">
        <title>Repeat elements organise 3D genome structure and mediate transcription in the filamentous fungus Epichloe festucae.</title>
        <authorList>
            <person name="Winter D.J."/>
            <person name="Ganley A.R.D."/>
            <person name="Young C.A."/>
            <person name="Liachko I."/>
            <person name="Schardl C.L."/>
            <person name="Dupont P.Y."/>
            <person name="Berry D."/>
            <person name="Ram A."/>
            <person name="Scott B."/>
            <person name="Cox M.P."/>
        </authorList>
    </citation>
    <scope>NUCLEOTIDE SEQUENCE [LARGE SCALE GENOMIC DNA]</scope>
    <source>
        <strain evidence="2 3">Fl1</strain>
    </source>
</reference>
<feature type="compositionally biased region" description="Basic and acidic residues" evidence="1">
    <location>
        <begin position="12"/>
        <end position="22"/>
    </location>
</feature>
<proteinExistence type="predicted"/>
<name>A0A7S9KSJ8_EPIFF</name>
<dbReference type="AlphaFoldDB" id="A0A7S9KSJ8"/>
<dbReference type="OrthoDB" id="4939977at2759"/>
<gene>
    <name evidence="2" type="ORF">C2857_005183</name>
</gene>
<protein>
    <submittedName>
        <fullName evidence="2">Uncharacterized protein</fullName>
    </submittedName>
</protein>
<feature type="compositionally biased region" description="Low complexity" evidence="1">
    <location>
        <begin position="45"/>
        <end position="64"/>
    </location>
</feature>
<dbReference type="Proteomes" id="UP000594364">
    <property type="component" value="Chromosome 3"/>
</dbReference>
<feature type="compositionally biased region" description="Low complexity" evidence="1">
    <location>
        <begin position="80"/>
        <end position="92"/>
    </location>
</feature>
<evidence type="ECO:0000313" key="2">
    <source>
        <dbReference type="EMBL" id="QPH01000.1"/>
    </source>
</evidence>